<dbReference type="EMBL" id="WNDS01000003">
    <property type="protein sequence ID" value="KAF1014808.1"/>
    <property type="molecule type" value="Genomic_DNA"/>
</dbReference>
<dbReference type="GO" id="GO:0006508">
    <property type="term" value="P:proteolysis"/>
    <property type="evidence" value="ECO:0007669"/>
    <property type="project" value="InterPro"/>
</dbReference>
<dbReference type="Proteomes" id="UP000487117">
    <property type="component" value="Unassembled WGS sequence"/>
</dbReference>
<feature type="domain" description="Tail specific protease" evidence="3">
    <location>
        <begin position="124"/>
        <end position="320"/>
    </location>
</feature>
<dbReference type="Pfam" id="PF03572">
    <property type="entry name" value="Peptidase_S41"/>
    <property type="match status" value="1"/>
</dbReference>
<dbReference type="SUPFAM" id="SSF52096">
    <property type="entry name" value="ClpP/crotonase"/>
    <property type="match status" value="1"/>
</dbReference>
<feature type="compositionally biased region" description="Polar residues" evidence="1">
    <location>
        <begin position="270"/>
        <end position="288"/>
    </location>
</feature>
<comment type="caution">
    <text evidence="4">The sequence shown here is derived from an EMBL/GenBank/DDBJ whole genome shotgun (WGS) entry which is preliminary data.</text>
</comment>
<evidence type="ECO:0000256" key="1">
    <source>
        <dbReference type="SAM" id="MobiDB-lite"/>
    </source>
</evidence>
<accession>A0A7V8JL52</accession>
<protein>
    <recommendedName>
        <fullName evidence="3">Tail specific protease domain-containing protein</fullName>
    </recommendedName>
</protein>
<dbReference type="AlphaFoldDB" id="A0A7V8JL52"/>
<organism evidence="4 5">
    <name type="scientific">Stenotrophomonas maltophilia</name>
    <name type="common">Pseudomonas maltophilia</name>
    <name type="synonym">Xanthomonas maltophilia</name>
    <dbReference type="NCBI Taxonomy" id="40324"/>
    <lineage>
        <taxon>Bacteria</taxon>
        <taxon>Pseudomonadati</taxon>
        <taxon>Pseudomonadota</taxon>
        <taxon>Gammaproteobacteria</taxon>
        <taxon>Lysobacterales</taxon>
        <taxon>Lysobacteraceae</taxon>
        <taxon>Stenotrophomonas</taxon>
        <taxon>Stenotrophomonas maltophilia group</taxon>
    </lineage>
</organism>
<name>A0A7V8JL52_STEMA</name>
<evidence type="ECO:0000313" key="5">
    <source>
        <dbReference type="Proteomes" id="UP000487117"/>
    </source>
</evidence>
<keyword evidence="2" id="KW-0732">Signal</keyword>
<dbReference type="InterPro" id="IPR005151">
    <property type="entry name" value="Tail-specific_protease"/>
</dbReference>
<reference evidence="5" key="1">
    <citation type="journal article" date="2020" name="MBio">
        <title>Horizontal gene transfer to a defensive symbiont with a reduced genome amongst a multipartite beetle microbiome.</title>
        <authorList>
            <person name="Waterworth S.C."/>
            <person name="Florez L.V."/>
            <person name="Rees E.R."/>
            <person name="Hertweck C."/>
            <person name="Kaltenpoth M."/>
            <person name="Kwan J.C."/>
        </authorList>
    </citation>
    <scope>NUCLEOTIDE SEQUENCE [LARGE SCALE GENOMIC DNA]</scope>
</reference>
<feature type="region of interest" description="Disordered" evidence="1">
    <location>
        <begin position="268"/>
        <end position="288"/>
    </location>
</feature>
<proteinExistence type="predicted"/>
<evidence type="ECO:0000259" key="3">
    <source>
        <dbReference type="Pfam" id="PF03572"/>
    </source>
</evidence>
<dbReference type="GO" id="GO:0008236">
    <property type="term" value="F:serine-type peptidase activity"/>
    <property type="evidence" value="ECO:0007669"/>
    <property type="project" value="InterPro"/>
</dbReference>
<feature type="chain" id="PRO_5031343410" description="Tail specific protease domain-containing protein" evidence="2">
    <location>
        <begin position="24"/>
        <end position="342"/>
    </location>
</feature>
<gene>
    <name evidence="4" type="ORF">GAK31_02295</name>
</gene>
<feature type="region of interest" description="Disordered" evidence="1">
    <location>
        <begin position="306"/>
        <end position="326"/>
    </location>
</feature>
<evidence type="ECO:0000256" key="2">
    <source>
        <dbReference type="SAM" id="SignalP"/>
    </source>
</evidence>
<evidence type="ECO:0000313" key="4">
    <source>
        <dbReference type="EMBL" id="KAF1014808.1"/>
    </source>
</evidence>
<dbReference type="InterPro" id="IPR029045">
    <property type="entry name" value="ClpP/crotonase-like_dom_sf"/>
</dbReference>
<dbReference type="Gene3D" id="3.90.226.10">
    <property type="entry name" value="2-enoyl-CoA Hydratase, Chain A, domain 1"/>
    <property type="match status" value="1"/>
</dbReference>
<feature type="region of interest" description="Disordered" evidence="1">
    <location>
        <begin position="84"/>
        <end position="114"/>
    </location>
</feature>
<feature type="signal peptide" evidence="2">
    <location>
        <begin position="1"/>
        <end position="23"/>
    </location>
</feature>
<feature type="compositionally biased region" description="Polar residues" evidence="1">
    <location>
        <begin position="101"/>
        <end position="110"/>
    </location>
</feature>
<sequence>MRGSKDMRATLLALLLASSAAGASETAVQLPSPEAREQLLQLLETQSLYRDRVDWNELRARLAAAGDDRAQQRRLLDDAAARSSGGHCRWISPGEQRQRSSRAQRLNAGQSAALADAPGGNARIGVLRVSPFVEDLQRSEQERYATRKAYALALQQRITALDDGTRCGWAVDLSSNGGGNMWPMLLGLLPLLHGTPDAQGALIGAFRTAEGLQPWRQGEGAVMQGGRPMLASRQASYRLRAGRTPVAVVVGARTASSGEAVALAFRGQPDSRSFGQPSAGVSTGNQPMTLVDGTTLLLTRNVMADRTGQGDGSRLQPDEETASGPATLQAAQQWLLAQPACR</sequence>